<comment type="caution">
    <text evidence="2">The sequence shown here is derived from an EMBL/GenBank/DDBJ whole genome shotgun (WGS) entry which is preliminary data.</text>
</comment>
<feature type="region of interest" description="Disordered" evidence="1">
    <location>
        <begin position="1"/>
        <end position="35"/>
    </location>
</feature>
<gene>
    <name evidence="2" type="ORF">ACFPUZ_10400</name>
</gene>
<feature type="compositionally biased region" description="Low complexity" evidence="1">
    <location>
        <begin position="8"/>
        <end position="17"/>
    </location>
</feature>
<dbReference type="RefSeq" id="WP_377001836.1">
    <property type="nucleotide sequence ID" value="NZ_JBHSQE010000009.1"/>
</dbReference>
<sequence>MAKKKQTKTASTTTVSVRPQPTRDSSTIPRPRKLRARRRGEDFVIVDGALDLGIVPGDVVWCLSGADGRRYFAGLEEPRSGTISRTLVAGVFCPQHSAEFIDEAMEDLRAEGASAFQMREGTLWAFWPGEIPTVDVALSVARSAAEYGLANAVHPGWTRDGIIATRVHAGPPVPVAV</sequence>
<evidence type="ECO:0000313" key="3">
    <source>
        <dbReference type="Proteomes" id="UP001596244"/>
    </source>
</evidence>
<keyword evidence="3" id="KW-1185">Reference proteome</keyword>
<reference evidence="3" key="1">
    <citation type="journal article" date="2019" name="Int. J. Syst. Evol. Microbiol.">
        <title>The Global Catalogue of Microorganisms (GCM) 10K type strain sequencing project: providing services to taxonomists for standard genome sequencing and annotation.</title>
        <authorList>
            <consortium name="The Broad Institute Genomics Platform"/>
            <consortium name="The Broad Institute Genome Sequencing Center for Infectious Disease"/>
            <person name="Wu L."/>
            <person name="Ma J."/>
        </authorList>
    </citation>
    <scope>NUCLEOTIDE SEQUENCE [LARGE SCALE GENOMIC DNA]</scope>
    <source>
        <strain evidence="3">CCUG 51943</strain>
    </source>
</reference>
<name>A0ABW1QF93_9CORY</name>
<protein>
    <submittedName>
        <fullName evidence="2">Uncharacterized protein</fullName>
    </submittedName>
</protein>
<dbReference type="EMBL" id="JBHSQE010000009">
    <property type="protein sequence ID" value="MFC6147211.1"/>
    <property type="molecule type" value="Genomic_DNA"/>
</dbReference>
<evidence type="ECO:0000256" key="1">
    <source>
        <dbReference type="SAM" id="MobiDB-lite"/>
    </source>
</evidence>
<dbReference type="Proteomes" id="UP001596244">
    <property type="component" value="Unassembled WGS sequence"/>
</dbReference>
<organism evidence="2 3">
    <name type="scientific">Corynebacterium nasicanis</name>
    <dbReference type="NCBI Taxonomy" id="1448267"/>
    <lineage>
        <taxon>Bacteria</taxon>
        <taxon>Bacillati</taxon>
        <taxon>Actinomycetota</taxon>
        <taxon>Actinomycetes</taxon>
        <taxon>Mycobacteriales</taxon>
        <taxon>Corynebacteriaceae</taxon>
        <taxon>Corynebacterium</taxon>
    </lineage>
</organism>
<proteinExistence type="predicted"/>
<evidence type="ECO:0000313" key="2">
    <source>
        <dbReference type="EMBL" id="MFC6147211.1"/>
    </source>
</evidence>
<accession>A0ABW1QF93</accession>